<dbReference type="InterPro" id="IPR003598">
    <property type="entry name" value="Ig_sub2"/>
</dbReference>
<dbReference type="PANTHER" id="PTHR10075">
    <property type="entry name" value="BASIGIN RELATED"/>
    <property type="match status" value="1"/>
</dbReference>
<dbReference type="CDD" id="cd00096">
    <property type="entry name" value="Ig"/>
    <property type="match status" value="2"/>
</dbReference>
<dbReference type="SMART" id="SM00409">
    <property type="entry name" value="IG"/>
    <property type="match status" value="2"/>
</dbReference>
<keyword evidence="3" id="KW-1133">Transmembrane helix</keyword>
<feature type="transmembrane region" description="Helical" evidence="3">
    <location>
        <begin position="81"/>
        <end position="102"/>
    </location>
</feature>
<name>A0ABQ8J6H6_DERPT</name>
<feature type="domain" description="Ig-like" evidence="4">
    <location>
        <begin position="378"/>
        <end position="465"/>
    </location>
</feature>
<proteinExistence type="predicted"/>
<keyword evidence="1" id="KW-0393">Immunoglobulin domain</keyword>
<dbReference type="EMBL" id="NJHN03000065">
    <property type="protein sequence ID" value="KAH9418189.1"/>
    <property type="molecule type" value="Genomic_DNA"/>
</dbReference>
<comment type="caution">
    <text evidence="5">The sequence shown here is derived from an EMBL/GenBank/DDBJ whole genome shotgun (WGS) entry which is preliminary data.</text>
</comment>
<accession>A0ABQ8J6H6</accession>
<reference evidence="5 6" key="1">
    <citation type="journal article" date="2018" name="J. Allergy Clin. Immunol.">
        <title>High-quality assembly of Dermatophagoides pteronyssinus genome and transcriptome reveals a wide range of novel allergens.</title>
        <authorList>
            <person name="Liu X.Y."/>
            <person name="Yang K.Y."/>
            <person name="Wang M.Q."/>
            <person name="Kwok J.S."/>
            <person name="Zeng X."/>
            <person name="Yang Z."/>
            <person name="Xiao X.J."/>
            <person name="Lau C.P."/>
            <person name="Li Y."/>
            <person name="Huang Z.M."/>
            <person name="Ba J.G."/>
            <person name="Yim A.K."/>
            <person name="Ouyang C.Y."/>
            <person name="Ngai S.M."/>
            <person name="Chan T.F."/>
            <person name="Leung E.L."/>
            <person name="Liu L."/>
            <person name="Liu Z.G."/>
            <person name="Tsui S.K."/>
        </authorList>
    </citation>
    <scope>NUCLEOTIDE SEQUENCE [LARGE SCALE GENOMIC DNA]</scope>
    <source>
        <strain evidence="5">Derp</strain>
    </source>
</reference>
<feature type="compositionally biased region" description="Basic residues" evidence="2">
    <location>
        <begin position="1"/>
        <end position="10"/>
    </location>
</feature>
<dbReference type="SUPFAM" id="SSF48726">
    <property type="entry name" value="Immunoglobulin"/>
    <property type="match status" value="2"/>
</dbReference>
<feature type="region of interest" description="Disordered" evidence="2">
    <location>
        <begin position="1"/>
        <end position="48"/>
    </location>
</feature>
<keyword evidence="3" id="KW-0812">Transmembrane</keyword>
<feature type="compositionally biased region" description="Low complexity" evidence="2">
    <location>
        <begin position="11"/>
        <end position="48"/>
    </location>
</feature>
<dbReference type="Gene3D" id="2.60.40.10">
    <property type="entry name" value="Immunoglobulins"/>
    <property type="match status" value="2"/>
</dbReference>
<keyword evidence="6" id="KW-1185">Reference proteome</keyword>
<dbReference type="Pfam" id="PF07679">
    <property type="entry name" value="I-set"/>
    <property type="match status" value="1"/>
</dbReference>
<dbReference type="Pfam" id="PF13927">
    <property type="entry name" value="Ig_3"/>
    <property type="match status" value="1"/>
</dbReference>
<dbReference type="InterPro" id="IPR036179">
    <property type="entry name" value="Ig-like_dom_sf"/>
</dbReference>
<protein>
    <submittedName>
        <fullName evidence="5">Neural ectodermal development factor</fullName>
    </submittedName>
</protein>
<organism evidence="5 6">
    <name type="scientific">Dermatophagoides pteronyssinus</name>
    <name type="common">European house dust mite</name>
    <dbReference type="NCBI Taxonomy" id="6956"/>
    <lineage>
        <taxon>Eukaryota</taxon>
        <taxon>Metazoa</taxon>
        <taxon>Ecdysozoa</taxon>
        <taxon>Arthropoda</taxon>
        <taxon>Chelicerata</taxon>
        <taxon>Arachnida</taxon>
        <taxon>Acari</taxon>
        <taxon>Acariformes</taxon>
        <taxon>Sarcoptiformes</taxon>
        <taxon>Astigmata</taxon>
        <taxon>Psoroptidia</taxon>
        <taxon>Analgoidea</taxon>
        <taxon>Pyroglyphidae</taxon>
        <taxon>Dermatophagoidinae</taxon>
        <taxon>Dermatophagoides</taxon>
    </lineage>
</organism>
<evidence type="ECO:0000313" key="5">
    <source>
        <dbReference type="EMBL" id="KAH9418189.1"/>
    </source>
</evidence>
<dbReference type="Proteomes" id="UP000887458">
    <property type="component" value="Unassembled WGS sequence"/>
</dbReference>
<evidence type="ECO:0000259" key="4">
    <source>
        <dbReference type="PROSITE" id="PS50835"/>
    </source>
</evidence>
<dbReference type="InterPro" id="IPR007110">
    <property type="entry name" value="Ig-like_dom"/>
</dbReference>
<gene>
    <name evidence="5" type="primary">ImpL2</name>
    <name evidence="5" type="ORF">DERP_010742</name>
</gene>
<dbReference type="InterPro" id="IPR003599">
    <property type="entry name" value="Ig_sub"/>
</dbReference>
<dbReference type="InterPro" id="IPR013098">
    <property type="entry name" value="Ig_I-set"/>
</dbReference>
<dbReference type="SMART" id="SM00408">
    <property type="entry name" value="IGc2"/>
    <property type="match status" value="2"/>
</dbReference>
<dbReference type="PROSITE" id="PS50835">
    <property type="entry name" value="IG_LIKE"/>
    <property type="match status" value="2"/>
</dbReference>
<evidence type="ECO:0000256" key="1">
    <source>
        <dbReference type="ARBA" id="ARBA00023319"/>
    </source>
</evidence>
<evidence type="ECO:0000256" key="3">
    <source>
        <dbReference type="SAM" id="Phobius"/>
    </source>
</evidence>
<dbReference type="InterPro" id="IPR013783">
    <property type="entry name" value="Ig-like_fold"/>
</dbReference>
<feature type="domain" description="Ig-like" evidence="4">
    <location>
        <begin position="182"/>
        <end position="300"/>
    </location>
</feature>
<evidence type="ECO:0000313" key="6">
    <source>
        <dbReference type="Proteomes" id="UP000887458"/>
    </source>
</evidence>
<dbReference type="PANTHER" id="PTHR10075:SF109">
    <property type="entry name" value="NEURAL_ECTODERMAL DEVELOPMENT FACTOR IMP-L2"/>
    <property type="match status" value="1"/>
</dbReference>
<keyword evidence="3" id="KW-0472">Membrane</keyword>
<reference evidence="5 6" key="2">
    <citation type="journal article" date="2022" name="Mol. Biol. Evol.">
        <title>Comparative Genomics Reveals Insights into the Divergent Evolution of Astigmatic Mites and Household Pest Adaptations.</title>
        <authorList>
            <person name="Xiong Q."/>
            <person name="Wan A.T."/>
            <person name="Liu X."/>
            <person name="Fung C.S."/>
            <person name="Xiao X."/>
            <person name="Malainual N."/>
            <person name="Hou J."/>
            <person name="Wang L."/>
            <person name="Wang M."/>
            <person name="Yang K.Y."/>
            <person name="Cui Y."/>
            <person name="Leung E.L."/>
            <person name="Nong W."/>
            <person name="Shin S.K."/>
            <person name="Au S.W."/>
            <person name="Jeong K.Y."/>
            <person name="Chew F.T."/>
            <person name="Hui J.H."/>
            <person name="Leung T.F."/>
            <person name="Tungtrongchitr A."/>
            <person name="Zhong N."/>
            <person name="Liu Z."/>
            <person name="Tsui S.K."/>
        </authorList>
    </citation>
    <scope>NUCLEOTIDE SEQUENCE [LARGE SCALE GENOMIC DNA]</scope>
    <source>
        <strain evidence="5">Derp</strain>
    </source>
</reference>
<sequence>MRIPFNKKSKQSSSSSSMLLLSSSSSNNNHHTNQNHNNNQQQQQQQSLLSSNRLLQYKLSPSSLSSSKLLSIMPTTKKSTLTMMLSTIMLLMIMTLTPISIVHSLPINAVDSSTTTKSIHNDDNNGSSHTIETITESSIPLHRSVRQTTIKRDENQVIINENNDNDVADNVRPYLHFENMLPEQIVIEQDEQQHYMLECDVLGTPNPKIYWLRNGKLINQQKNIMDFNENNDNDVSSSSTLSMLLLKSSIRPSSTGQLGLSRVKSRLYLDCLNPVKDSGAIYTCVAVTSFEQKRTNTKLIIVPRRSSSSSSNSRNDNDKEMELFDNSLIENSLIPGASLSSSTSTGNYHKIINNQSPNSGNDLSSTVSCLEKKSLNSPAKIYFWTQTLMENMGNNVIIHCRAMGFPKPRINWFVNGQLTPIDESSMNGKYQVLPNGDLIIHNTTFDDMGVYQCTASNEFGTDSIDEIFFYPTMKE</sequence>
<evidence type="ECO:0000256" key="2">
    <source>
        <dbReference type="SAM" id="MobiDB-lite"/>
    </source>
</evidence>